<dbReference type="EMBL" id="JAGPXC010000001">
    <property type="protein sequence ID" value="KAH6660886.1"/>
    <property type="molecule type" value="Genomic_DNA"/>
</dbReference>
<evidence type="ECO:0000313" key="2">
    <source>
        <dbReference type="Proteomes" id="UP000758603"/>
    </source>
</evidence>
<dbReference type="GeneID" id="70130477"/>
<protein>
    <submittedName>
        <fullName evidence="1">Uncharacterized protein</fullName>
    </submittedName>
</protein>
<gene>
    <name evidence="1" type="ORF">BKA67DRAFT_549476</name>
</gene>
<reference evidence="1" key="1">
    <citation type="journal article" date="2021" name="Nat. Commun.">
        <title>Genetic determinants of endophytism in the Arabidopsis root mycobiome.</title>
        <authorList>
            <person name="Mesny F."/>
            <person name="Miyauchi S."/>
            <person name="Thiergart T."/>
            <person name="Pickel B."/>
            <person name="Atanasova L."/>
            <person name="Karlsson M."/>
            <person name="Huettel B."/>
            <person name="Barry K.W."/>
            <person name="Haridas S."/>
            <person name="Chen C."/>
            <person name="Bauer D."/>
            <person name="Andreopoulos W."/>
            <person name="Pangilinan J."/>
            <person name="LaButti K."/>
            <person name="Riley R."/>
            <person name="Lipzen A."/>
            <person name="Clum A."/>
            <person name="Drula E."/>
            <person name="Henrissat B."/>
            <person name="Kohler A."/>
            <person name="Grigoriev I.V."/>
            <person name="Martin F.M."/>
            <person name="Hacquard S."/>
        </authorList>
    </citation>
    <scope>NUCLEOTIDE SEQUENCE</scope>
    <source>
        <strain evidence="1">MPI-SDFR-AT-0073</strain>
    </source>
</reference>
<dbReference type="Proteomes" id="UP000758603">
    <property type="component" value="Unassembled WGS sequence"/>
</dbReference>
<dbReference type="RefSeq" id="XP_045965017.1">
    <property type="nucleotide sequence ID" value="XM_046101585.1"/>
</dbReference>
<accession>A0A9P9A2N1</accession>
<name>A0A9P9A2N1_9PEZI</name>
<comment type="caution">
    <text evidence="1">The sequence shown here is derived from an EMBL/GenBank/DDBJ whole genome shotgun (WGS) entry which is preliminary data.</text>
</comment>
<dbReference type="AlphaFoldDB" id="A0A9P9A2N1"/>
<sequence>MLGYSVFEVERKRLFLLDQVVEGHYRTPGSRLLELPSYILVNIVDHLTGEHEALVSLVLANTDRQQLARFC</sequence>
<organism evidence="1 2">
    <name type="scientific">Truncatella angustata</name>
    <dbReference type="NCBI Taxonomy" id="152316"/>
    <lineage>
        <taxon>Eukaryota</taxon>
        <taxon>Fungi</taxon>
        <taxon>Dikarya</taxon>
        <taxon>Ascomycota</taxon>
        <taxon>Pezizomycotina</taxon>
        <taxon>Sordariomycetes</taxon>
        <taxon>Xylariomycetidae</taxon>
        <taxon>Amphisphaeriales</taxon>
        <taxon>Sporocadaceae</taxon>
        <taxon>Truncatella</taxon>
    </lineage>
</organism>
<proteinExistence type="predicted"/>
<evidence type="ECO:0000313" key="1">
    <source>
        <dbReference type="EMBL" id="KAH6660886.1"/>
    </source>
</evidence>
<dbReference type="OrthoDB" id="3257981at2759"/>
<keyword evidence="2" id="KW-1185">Reference proteome</keyword>